<feature type="region of interest" description="Disordered" evidence="2">
    <location>
        <begin position="71"/>
        <end position="90"/>
    </location>
</feature>
<feature type="compositionally biased region" description="Polar residues" evidence="2">
    <location>
        <begin position="206"/>
        <end position="215"/>
    </location>
</feature>
<protein>
    <submittedName>
        <fullName evidence="3">Uncharacterized protein</fullName>
    </submittedName>
</protein>
<dbReference type="EMBL" id="CCKQ01014452">
    <property type="protein sequence ID" value="CDW86215.1"/>
    <property type="molecule type" value="Genomic_DNA"/>
</dbReference>
<keyword evidence="4" id="KW-1185">Reference proteome</keyword>
<proteinExistence type="predicted"/>
<feature type="coiled-coil region" evidence="1">
    <location>
        <begin position="437"/>
        <end position="471"/>
    </location>
</feature>
<dbReference type="InParanoid" id="A0A078AUZ5"/>
<feature type="region of interest" description="Disordered" evidence="2">
    <location>
        <begin position="205"/>
        <end position="333"/>
    </location>
</feature>
<evidence type="ECO:0000313" key="3">
    <source>
        <dbReference type="EMBL" id="CDW86215.1"/>
    </source>
</evidence>
<evidence type="ECO:0000256" key="2">
    <source>
        <dbReference type="SAM" id="MobiDB-lite"/>
    </source>
</evidence>
<reference evidence="3 4" key="1">
    <citation type="submission" date="2014-06" db="EMBL/GenBank/DDBJ databases">
        <authorList>
            <person name="Swart Estienne"/>
        </authorList>
    </citation>
    <scope>NUCLEOTIDE SEQUENCE [LARGE SCALE GENOMIC DNA]</scope>
    <source>
        <strain evidence="3 4">130c</strain>
    </source>
</reference>
<name>A0A078AUZ5_STYLE</name>
<gene>
    <name evidence="3" type="primary">Contig10819.g11566</name>
    <name evidence="3" type="ORF">STYLEM_15306</name>
</gene>
<organism evidence="3 4">
    <name type="scientific">Stylonychia lemnae</name>
    <name type="common">Ciliate</name>
    <dbReference type="NCBI Taxonomy" id="5949"/>
    <lineage>
        <taxon>Eukaryota</taxon>
        <taxon>Sar</taxon>
        <taxon>Alveolata</taxon>
        <taxon>Ciliophora</taxon>
        <taxon>Intramacronucleata</taxon>
        <taxon>Spirotrichea</taxon>
        <taxon>Stichotrichia</taxon>
        <taxon>Sporadotrichida</taxon>
        <taxon>Oxytrichidae</taxon>
        <taxon>Stylonychinae</taxon>
        <taxon>Stylonychia</taxon>
    </lineage>
</organism>
<evidence type="ECO:0000313" key="4">
    <source>
        <dbReference type="Proteomes" id="UP000039865"/>
    </source>
</evidence>
<feature type="compositionally biased region" description="Polar residues" evidence="2">
    <location>
        <begin position="226"/>
        <end position="244"/>
    </location>
</feature>
<accession>A0A078AUZ5</accession>
<dbReference type="AlphaFoldDB" id="A0A078AUZ5"/>
<keyword evidence="1" id="KW-0175">Coiled coil</keyword>
<dbReference type="Proteomes" id="UP000039865">
    <property type="component" value="Unassembled WGS sequence"/>
</dbReference>
<evidence type="ECO:0000256" key="1">
    <source>
        <dbReference type="SAM" id="Coils"/>
    </source>
</evidence>
<feature type="compositionally biased region" description="Low complexity" evidence="2">
    <location>
        <begin position="245"/>
        <end position="256"/>
    </location>
</feature>
<sequence>MNEQPFFIGMDDLDFLKNDDNKKFNWVDFSNRVIPFMTDLEAKKLVRQNLKSFEKSKILNSIRVDSSQLLKSEKMEQDENNDSSRRTNERRGLLASHLSSKNGGDSKFHIKVQKQQKMKERFNMMHPPLQKKDIEKINRAQRKYSLSSEKLSGVLLNMRILKVQRGLDQRRYTKAASRLKDEVNLIRNVNAISLLHKKSTARLNVETKNQQNPQKRGSLMFGNGTELKSPNMASRFNQKKNQNNVRSPSTSSVSEKSVSDSDQQAKNLKVDPQKKKPISSLRKSIRQKSNSQYSVIKAPPSRSYSCISSNSKASPASKNQSPTKQQFDDHQDNNSRRIRFDENFNHVVSINELYDGSKLGVISNLKKKLQRTYTDQRKAVQQQQSWENIDVVIQNTLIPPKMQEITMHTYKSQIIHEQKKIAQKMKLYESSKKDNQRPELKIKLQDQQKNMEQTSKQKKTTEKNMKILKSVENRFEIIKSLQKTIKMSKTPCIQSMAQSAVDIYTKQDSKTQLEQHQMIQRKNSKDISVIPCHSRHLTQNFTGIKTYKDQIQLYNQSVKQSSQGQRHQYYDSSKQFASNIHSPLARLGSGADSNTKFELNLRIQTALDMRIQTALDNLGSRKKSKKRRVISEILSSEKIKQIKT</sequence>
<feature type="compositionally biased region" description="Low complexity" evidence="2">
    <location>
        <begin position="308"/>
        <end position="322"/>
    </location>
</feature>